<dbReference type="HOGENOM" id="CLU_117618_0_0_4"/>
<dbReference type="Proteomes" id="UP000002287">
    <property type="component" value="Plasmid pBVIE01"/>
</dbReference>
<proteinExistence type="predicted"/>
<keyword evidence="1" id="KW-0614">Plasmid</keyword>
<dbReference type="Pfam" id="PF10765">
    <property type="entry name" value="Phage_P22_NinX"/>
    <property type="match status" value="1"/>
</dbReference>
<organism evidence="1 2">
    <name type="scientific">Burkholderia vietnamiensis (strain G4 / LMG 22486)</name>
    <name type="common">Burkholderia cepacia (strain R1808)</name>
    <dbReference type="NCBI Taxonomy" id="269482"/>
    <lineage>
        <taxon>Bacteria</taxon>
        <taxon>Pseudomonadati</taxon>
        <taxon>Pseudomonadota</taxon>
        <taxon>Betaproteobacteria</taxon>
        <taxon>Burkholderiales</taxon>
        <taxon>Burkholderiaceae</taxon>
        <taxon>Burkholderia</taxon>
        <taxon>Burkholderia cepacia complex</taxon>
    </lineage>
</organism>
<name>A4JTV1_BURVG</name>
<sequence>MPDSHANTTSVKVRDLTGQALDWAVAKCEGLPITHDPMGFKSGSEAGYWIWDNAPKGMMAKIGRNYTPSNSWAQGGPIVDRERPHLCPILLDGLPAYEAWPDGKRDGRQYGGTALIAAMRSYVASKLGEDVDVPAELVNDAAMEQLRRNLSACQ</sequence>
<dbReference type="AlphaFoldDB" id="A4JTV1"/>
<gene>
    <name evidence="1" type="ordered locus">Bcep1808_6817</name>
</gene>
<evidence type="ECO:0000313" key="2">
    <source>
        <dbReference type="Proteomes" id="UP000002287"/>
    </source>
</evidence>
<protein>
    <recommendedName>
        <fullName evidence="3">DUF2591 domain-containing protein</fullName>
    </recommendedName>
</protein>
<dbReference type="InterPro" id="IPR019701">
    <property type="entry name" value="Phage_P22_NinX"/>
</dbReference>
<geneLocation type="plasmid" evidence="1 2">
    <name>pBVIE01</name>
</geneLocation>
<evidence type="ECO:0008006" key="3">
    <source>
        <dbReference type="Google" id="ProtNLM"/>
    </source>
</evidence>
<reference evidence="1 2" key="1">
    <citation type="submission" date="2007-03" db="EMBL/GenBank/DDBJ databases">
        <title>Complete sequence of plasmid pBVIE01 of Burkholderia vietnamiensis G4.</title>
        <authorList>
            <consortium name="US DOE Joint Genome Institute"/>
            <person name="Copeland A."/>
            <person name="Lucas S."/>
            <person name="Lapidus A."/>
            <person name="Barry K."/>
            <person name="Detter J.C."/>
            <person name="Glavina del Rio T."/>
            <person name="Hammon N."/>
            <person name="Israni S."/>
            <person name="Dalin E."/>
            <person name="Tice H."/>
            <person name="Pitluck S."/>
            <person name="Chain P."/>
            <person name="Malfatti S."/>
            <person name="Shin M."/>
            <person name="Vergez L."/>
            <person name="Schmutz J."/>
            <person name="Larimer F."/>
            <person name="Land M."/>
            <person name="Hauser L."/>
            <person name="Kyrpides N."/>
            <person name="Tiedje J."/>
            <person name="Richardson P."/>
        </authorList>
    </citation>
    <scope>NUCLEOTIDE SEQUENCE [LARGE SCALE GENOMIC DNA]</scope>
    <source>
        <strain evidence="2">G4 / LMG 22486</strain>
        <plasmid evidence="1 2">pBVIE01</plasmid>
    </source>
</reference>
<dbReference type="EMBL" id="CP000617">
    <property type="protein sequence ID" value="ABO59704.1"/>
    <property type="molecule type" value="Genomic_DNA"/>
</dbReference>
<accession>A4JTV1</accession>
<evidence type="ECO:0000313" key="1">
    <source>
        <dbReference type="EMBL" id="ABO59704.1"/>
    </source>
</evidence>
<dbReference type="KEGG" id="bvi:Bcep1808_6817"/>